<protein>
    <submittedName>
        <fullName evidence="2">Uncharacterized protein</fullName>
    </submittedName>
</protein>
<dbReference type="Proteomes" id="UP000283295">
    <property type="component" value="Unassembled WGS sequence"/>
</dbReference>
<gene>
    <name evidence="2" type="ORF">DWX94_03915</name>
</gene>
<comment type="caution">
    <text evidence="2">The sequence shown here is derived from an EMBL/GenBank/DDBJ whole genome shotgun (WGS) entry which is preliminary data.</text>
</comment>
<feature type="transmembrane region" description="Helical" evidence="1">
    <location>
        <begin position="21"/>
        <end position="45"/>
    </location>
</feature>
<keyword evidence="1" id="KW-1133">Transmembrane helix</keyword>
<feature type="transmembrane region" description="Helical" evidence="1">
    <location>
        <begin position="65"/>
        <end position="90"/>
    </location>
</feature>
<organism evidence="2 3">
    <name type="scientific">Coprococcus eutactus</name>
    <dbReference type="NCBI Taxonomy" id="33043"/>
    <lineage>
        <taxon>Bacteria</taxon>
        <taxon>Bacillati</taxon>
        <taxon>Bacillota</taxon>
        <taxon>Clostridia</taxon>
        <taxon>Lachnospirales</taxon>
        <taxon>Lachnospiraceae</taxon>
        <taxon>Coprococcus</taxon>
    </lineage>
</organism>
<dbReference type="EMBL" id="QRVK01000006">
    <property type="protein sequence ID" value="RGS43470.1"/>
    <property type="molecule type" value="Genomic_DNA"/>
</dbReference>
<name>A0A412ITP9_9FIRM</name>
<evidence type="ECO:0000313" key="2">
    <source>
        <dbReference type="EMBL" id="RGS43470.1"/>
    </source>
</evidence>
<sequence>MPIVIPVLYFLTRKPLPFQKMLLLLVEWLVLTAMLTYSIIFTILHNVWIIQINQDSVLNGMEFQAFGVVFGMIPALSIFIGEVALCVITFNSKKSRRQ</sequence>
<keyword evidence="1" id="KW-0812">Transmembrane</keyword>
<proteinExistence type="predicted"/>
<evidence type="ECO:0000256" key="1">
    <source>
        <dbReference type="SAM" id="Phobius"/>
    </source>
</evidence>
<keyword evidence="1" id="KW-0472">Membrane</keyword>
<evidence type="ECO:0000313" key="3">
    <source>
        <dbReference type="Proteomes" id="UP000283295"/>
    </source>
</evidence>
<dbReference type="AlphaFoldDB" id="A0A412ITP9"/>
<reference evidence="2 3" key="1">
    <citation type="submission" date="2018-08" db="EMBL/GenBank/DDBJ databases">
        <title>A genome reference for cultivated species of the human gut microbiota.</title>
        <authorList>
            <person name="Zou Y."/>
            <person name="Xue W."/>
            <person name="Luo G."/>
        </authorList>
    </citation>
    <scope>NUCLEOTIDE SEQUENCE [LARGE SCALE GENOMIC DNA]</scope>
    <source>
        <strain evidence="2 3">AF22-21</strain>
    </source>
</reference>
<accession>A0A412ITP9</accession>